<dbReference type="Pfam" id="PF13509">
    <property type="entry name" value="S1_2"/>
    <property type="match status" value="2"/>
</dbReference>
<dbReference type="Pfam" id="PF21543">
    <property type="entry name" value="CvfB_2nd"/>
    <property type="match status" value="1"/>
</dbReference>
<dbReference type="Proteomes" id="UP001652338">
    <property type="component" value="Unassembled WGS sequence"/>
</dbReference>
<evidence type="ECO:0000313" key="3">
    <source>
        <dbReference type="EMBL" id="MCU6726434.1"/>
    </source>
</evidence>
<evidence type="ECO:0000259" key="2">
    <source>
        <dbReference type="PROSITE" id="PS50126"/>
    </source>
</evidence>
<comment type="caution">
    <text evidence="3">The sequence shown here is derived from an EMBL/GenBank/DDBJ whole genome shotgun (WGS) entry which is preliminary data.</text>
</comment>
<name>A0ABT2SPJ2_9FIRM</name>
<dbReference type="InterPro" id="IPR012340">
    <property type="entry name" value="NA-bd_OB-fold"/>
</dbReference>
<protein>
    <submittedName>
        <fullName evidence="3">S1-like domain-containing RNA-binding protein</fullName>
    </submittedName>
</protein>
<dbReference type="Gene3D" id="2.40.50.140">
    <property type="entry name" value="Nucleic acid-binding proteins"/>
    <property type="match status" value="2"/>
</dbReference>
<reference evidence="3 4" key="1">
    <citation type="journal article" date="2021" name="ISME Commun">
        <title>Automated analysis of genomic sequences facilitates high-throughput and comprehensive description of bacteria.</title>
        <authorList>
            <person name="Hitch T.C.A."/>
        </authorList>
    </citation>
    <scope>NUCLEOTIDE SEQUENCE [LARGE SCALE GENOMIC DNA]</scope>
    <source>
        <strain evidence="3 4">Sanger_29</strain>
    </source>
</reference>
<dbReference type="PANTHER" id="PTHR37296">
    <property type="entry name" value="CONSERVED VIRULENCE FACTOR B"/>
    <property type="match status" value="1"/>
</dbReference>
<evidence type="ECO:0000256" key="1">
    <source>
        <dbReference type="PIRNR" id="PIRNR012524"/>
    </source>
</evidence>
<gene>
    <name evidence="3" type="ORF">OCV47_14040</name>
</gene>
<dbReference type="RefSeq" id="WP_262655690.1">
    <property type="nucleotide sequence ID" value="NZ_JAOQKE010000025.1"/>
</dbReference>
<dbReference type="InterPro" id="IPR014464">
    <property type="entry name" value="CvfB_fam"/>
</dbReference>
<dbReference type="PROSITE" id="PS50126">
    <property type="entry name" value="S1"/>
    <property type="match status" value="1"/>
</dbReference>
<accession>A0ABT2SPJ2</accession>
<comment type="similarity">
    <text evidence="1">Belongs to the CvfB family.</text>
</comment>
<evidence type="ECO:0000313" key="4">
    <source>
        <dbReference type="Proteomes" id="UP001652338"/>
    </source>
</evidence>
<dbReference type="SMART" id="SM00316">
    <property type="entry name" value="S1"/>
    <property type="match status" value="3"/>
</dbReference>
<dbReference type="EMBL" id="JAOQKE010000025">
    <property type="protein sequence ID" value="MCU6726434.1"/>
    <property type="molecule type" value="Genomic_DNA"/>
</dbReference>
<proteinExistence type="inferred from homology"/>
<dbReference type="InterPro" id="IPR003029">
    <property type="entry name" value="S1_domain"/>
</dbReference>
<dbReference type="InterPro" id="IPR040764">
    <property type="entry name" value="CvfB_WH"/>
</dbReference>
<dbReference type="SUPFAM" id="SSF50249">
    <property type="entry name" value="Nucleic acid-binding proteins"/>
    <property type="match status" value="1"/>
</dbReference>
<dbReference type="InterPro" id="IPR048587">
    <property type="entry name" value="CvfB_S1_3rd"/>
</dbReference>
<organism evidence="3 4">
    <name type="scientific">Muricoprocola aceti</name>
    <dbReference type="NCBI Taxonomy" id="2981772"/>
    <lineage>
        <taxon>Bacteria</taxon>
        <taxon>Bacillati</taxon>
        <taxon>Bacillota</taxon>
        <taxon>Clostridia</taxon>
        <taxon>Lachnospirales</taxon>
        <taxon>Lachnospiraceae</taxon>
        <taxon>Muricoprocola</taxon>
    </lineage>
</organism>
<dbReference type="Gene3D" id="1.10.10.10">
    <property type="entry name" value="Winged helix-like DNA-binding domain superfamily/Winged helix DNA-binding domain"/>
    <property type="match status" value="1"/>
</dbReference>
<feature type="domain" description="S1 motif" evidence="2">
    <location>
        <begin position="146"/>
        <end position="207"/>
    </location>
</feature>
<keyword evidence="4" id="KW-1185">Reference proteome</keyword>
<sequence length="278" mass="31381">MLELGKRQALKIVKRTDFGVYLAEEGAEEERVLLPKKEVPEHAVIGDELNVFLYKDSKDRLIATTRQPKLELGQVGMLKVKEVAKIGAFLDWGLEKDILLPFKQQTRKVRDGEECLAALYVDKSGRLCATMNVYEYLQTDSPYKKDDHVTGTIYQISERFGVFVAVDNRYSGLIPQKEAAGKYRIGEEISARVTGVKEDGKLDLSAREKAYLQIDEDAEAVMLAIEEFSGVLPFTDKASPEVIKREMGLSKNAFKRAVGHLLKEGRIEITERAIRKIK</sequence>
<dbReference type="Pfam" id="PF17783">
    <property type="entry name" value="WHD_CvfB"/>
    <property type="match status" value="1"/>
</dbReference>
<dbReference type="InterPro" id="IPR039566">
    <property type="entry name" value="CvfB_S1_st"/>
</dbReference>
<dbReference type="PANTHER" id="PTHR37296:SF1">
    <property type="entry name" value="CONSERVED VIRULENCE FACTOR B"/>
    <property type="match status" value="1"/>
</dbReference>
<dbReference type="InterPro" id="IPR036388">
    <property type="entry name" value="WH-like_DNA-bd_sf"/>
</dbReference>
<dbReference type="PIRSF" id="PIRSF012524">
    <property type="entry name" value="YitL_S1"/>
    <property type="match status" value="1"/>
</dbReference>